<keyword evidence="4" id="KW-1185">Reference proteome</keyword>
<name>A0AAV9GLC3_9PEZI</name>
<accession>A0AAV9GLC3</accession>
<proteinExistence type="predicted"/>
<evidence type="ECO:0000259" key="1">
    <source>
        <dbReference type="Pfam" id="PF06985"/>
    </source>
</evidence>
<dbReference type="Pfam" id="PF26640">
    <property type="entry name" value="DUF8212"/>
    <property type="match status" value="1"/>
</dbReference>
<feature type="domain" description="Heterokaryon incompatibility" evidence="1">
    <location>
        <begin position="22"/>
        <end position="113"/>
    </location>
</feature>
<sequence length="599" mass="68714">MRLLNTRTRRIAEFLVEDIPPYAILSHTWGQEEISFHDMSDPARPPIHKTGFAKIDKACNVAAEHGHEWIWIDTCCIDKSSSAELTEAINSMYNWYKRAQICFVYLADVDKNGPLDGCRWFTRGWTLQELIAPREMVFFDRNWKEMGTKQGLANDVVRITRICKDILCHRQPLSAVSVAQKMSWASGRKTSRIEDTAYCLLGIFGVHLDLKYGEERRAFRRLQEAILSSVPDLSVFAWKRKRPERCDSENAPRREYCGVFATEPDDFAFSGTLVKKRPFARHELLPLNGAIKTNIQLSIEMVPEGGYRYLLPLDCCYGADPPEPGPPEQGPPANPRPVTLCVRLRKSGYNEFIREDPYSIVQPTRHLPNPIVANPRYLIPDMSEYEWVANHSAITPNTNTDLVGQKRTHAIQLHLPNELRLYILDIWPGYRFDGEDRVFYLTDDNTEHDSCMIRLRGGSRISPHGDSDHINVDFECVFFALGWSSVDEHRPPQCTVVNYSDIASVLSEFRTDACGWDFNRNYVLERLVFHGMPRASGVVIQGRESRVRVSFEVKLARDGNVCAGNFWRVSFRVEDLKDWDGEVDQPGAGLSWVYEVERF</sequence>
<protein>
    <submittedName>
        <fullName evidence="3">Vegetative incompatibility protein HET-E-1</fullName>
    </submittedName>
</protein>
<feature type="domain" description="DUF8212" evidence="2">
    <location>
        <begin position="217"/>
        <end position="244"/>
    </location>
</feature>
<dbReference type="Proteomes" id="UP001321760">
    <property type="component" value="Unassembled WGS sequence"/>
</dbReference>
<dbReference type="AlphaFoldDB" id="A0AAV9GLC3"/>
<dbReference type="PANTHER" id="PTHR10622:SF12">
    <property type="entry name" value="HET DOMAIN-CONTAINING PROTEIN"/>
    <property type="match status" value="1"/>
</dbReference>
<dbReference type="PANTHER" id="PTHR10622">
    <property type="entry name" value="HET DOMAIN-CONTAINING PROTEIN"/>
    <property type="match status" value="1"/>
</dbReference>
<comment type="caution">
    <text evidence="3">The sequence shown here is derived from an EMBL/GenBank/DDBJ whole genome shotgun (WGS) entry which is preliminary data.</text>
</comment>
<reference evidence="3" key="1">
    <citation type="journal article" date="2023" name="Mol. Phylogenet. Evol.">
        <title>Genome-scale phylogeny and comparative genomics of the fungal order Sordariales.</title>
        <authorList>
            <person name="Hensen N."/>
            <person name="Bonometti L."/>
            <person name="Westerberg I."/>
            <person name="Brannstrom I.O."/>
            <person name="Guillou S."/>
            <person name="Cros-Aarteil S."/>
            <person name="Calhoun S."/>
            <person name="Haridas S."/>
            <person name="Kuo A."/>
            <person name="Mondo S."/>
            <person name="Pangilinan J."/>
            <person name="Riley R."/>
            <person name="LaButti K."/>
            <person name="Andreopoulos B."/>
            <person name="Lipzen A."/>
            <person name="Chen C."/>
            <person name="Yan M."/>
            <person name="Daum C."/>
            <person name="Ng V."/>
            <person name="Clum A."/>
            <person name="Steindorff A."/>
            <person name="Ohm R.A."/>
            <person name="Martin F."/>
            <person name="Silar P."/>
            <person name="Natvig D.O."/>
            <person name="Lalanne C."/>
            <person name="Gautier V."/>
            <person name="Ament-Velasquez S.L."/>
            <person name="Kruys A."/>
            <person name="Hutchinson M.I."/>
            <person name="Powell A.J."/>
            <person name="Barry K."/>
            <person name="Miller A.N."/>
            <person name="Grigoriev I.V."/>
            <person name="Debuchy R."/>
            <person name="Gladieux P."/>
            <person name="Hiltunen Thoren M."/>
            <person name="Johannesson H."/>
        </authorList>
    </citation>
    <scope>NUCLEOTIDE SEQUENCE</scope>
    <source>
        <strain evidence="3">PSN243</strain>
    </source>
</reference>
<evidence type="ECO:0000259" key="2">
    <source>
        <dbReference type="Pfam" id="PF26640"/>
    </source>
</evidence>
<dbReference type="EMBL" id="MU865939">
    <property type="protein sequence ID" value="KAK4449028.1"/>
    <property type="molecule type" value="Genomic_DNA"/>
</dbReference>
<dbReference type="Pfam" id="PF06985">
    <property type="entry name" value="HET"/>
    <property type="match status" value="1"/>
</dbReference>
<evidence type="ECO:0000313" key="3">
    <source>
        <dbReference type="EMBL" id="KAK4449028.1"/>
    </source>
</evidence>
<gene>
    <name evidence="3" type="ORF">QBC34DRAFT_405771</name>
</gene>
<reference evidence="3" key="2">
    <citation type="submission" date="2023-05" db="EMBL/GenBank/DDBJ databases">
        <authorList>
            <consortium name="Lawrence Berkeley National Laboratory"/>
            <person name="Steindorff A."/>
            <person name="Hensen N."/>
            <person name="Bonometti L."/>
            <person name="Westerberg I."/>
            <person name="Brannstrom I.O."/>
            <person name="Guillou S."/>
            <person name="Cros-Aarteil S."/>
            <person name="Calhoun S."/>
            <person name="Haridas S."/>
            <person name="Kuo A."/>
            <person name="Mondo S."/>
            <person name="Pangilinan J."/>
            <person name="Riley R."/>
            <person name="Labutti K."/>
            <person name="Andreopoulos B."/>
            <person name="Lipzen A."/>
            <person name="Chen C."/>
            <person name="Yanf M."/>
            <person name="Daum C."/>
            <person name="Ng V."/>
            <person name="Clum A."/>
            <person name="Ohm R."/>
            <person name="Martin F."/>
            <person name="Silar P."/>
            <person name="Natvig D."/>
            <person name="Lalanne C."/>
            <person name="Gautier V."/>
            <person name="Ament-Velasquez S.L."/>
            <person name="Kruys A."/>
            <person name="Hutchinson M.I."/>
            <person name="Powell A.J."/>
            <person name="Barry K."/>
            <person name="Miller A.N."/>
            <person name="Grigoriev I.V."/>
            <person name="Debuchy R."/>
            <person name="Gladieux P."/>
            <person name="Thoren M.H."/>
            <person name="Johannesson H."/>
        </authorList>
    </citation>
    <scope>NUCLEOTIDE SEQUENCE</scope>
    <source>
        <strain evidence="3">PSN243</strain>
    </source>
</reference>
<dbReference type="InterPro" id="IPR010730">
    <property type="entry name" value="HET"/>
</dbReference>
<organism evidence="3 4">
    <name type="scientific">Podospora aff. communis PSN243</name>
    <dbReference type="NCBI Taxonomy" id="3040156"/>
    <lineage>
        <taxon>Eukaryota</taxon>
        <taxon>Fungi</taxon>
        <taxon>Dikarya</taxon>
        <taxon>Ascomycota</taxon>
        <taxon>Pezizomycotina</taxon>
        <taxon>Sordariomycetes</taxon>
        <taxon>Sordariomycetidae</taxon>
        <taxon>Sordariales</taxon>
        <taxon>Podosporaceae</taxon>
        <taxon>Podospora</taxon>
    </lineage>
</organism>
<dbReference type="InterPro" id="IPR058525">
    <property type="entry name" value="DUF8212"/>
</dbReference>
<evidence type="ECO:0000313" key="4">
    <source>
        <dbReference type="Proteomes" id="UP001321760"/>
    </source>
</evidence>